<evidence type="ECO:0000256" key="1">
    <source>
        <dbReference type="ARBA" id="ARBA00022737"/>
    </source>
</evidence>
<accession>F0WRK1</accession>
<proteinExistence type="predicted"/>
<evidence type="ECO:0000256" key="3">
    <source>
        <dbReference type="PROSITE-ProRule" id="PRU00023"/>
    </source>
</evidence>
<gene>
    <name evidence="4" type="primary">AlNc14C215G9001</name>
    <name evidence="4" type="ORF">ALNC14_101080</name>
</gene>
<name>F0WRK1_9STRA</name>
<dbReference type="HOGENOM" id="CLU_726618_0_0_1"/>
<dbReference type="Pfam" id="PF12796">
    <property type="entry name" value="Ank_2"/>
    <property type="match status" value="1"/>
</dbReference>
<dbReference type="SUPFAM" id="SSF48403">
    <property type="entry name" value="Ankyrin repeat"/>
    <property type="match status" value="1"/>
</dbReference>
<dbReference type="PROSITE" id="PS50088">
    <property type="entry name" value="ANK_REPEAT"/>
    <property type="match status" value="1"/>
</dbReference>
<keyword evidence="2 3" id="KW-0040">ANK repeat</keyword>
<sequence>MHLACMSSNPKILQELFDTSERREKLACIVNQPNANGDTPLMMACVAKNLDACMTLCRLGVDCKVKNKNGMTALMCAARLQESDPKHSALSVSILKQLLERLEADDINCVDLLRRNSAIHFAVQSGNTCGVEVLVKVPEINLHVYNTDGYTAYALAQHISAPEEMVQNLRENSEMKLALLDLNETECKLQFKKVRKKKSKTKRKQSKTPMDTAEIERSDVECDSAAVKVCDLEAIESTDGVTALTDRPETSYDELNAFFHYLNPLAQEIAVNVDAFVVSCPRPILPEPDLDRNIEQIMSSLSISQVEILESAHLCAYNALNERKLRKIRELEAQRVEEKLALKKILTLHD</sequence>
<feature type="repeat" description="ANK" evidence="3">
    <location>
        <begin position="36"/>
        <end position="68"/>
    </location>
</feature>
<dbReference type="Gene3D" id="1.25.40.20">
    <property type="entry name" value="Ankyrin repeat-containing domain"/>
    <property type="match status" value="2"/>
</dbReference>
<reference evidence="4" key="2">
    <citation type="submission" date="2011-02" db="EMBL/GenBank/DDBJ databases">
        <authorList>
            <person name="MacLean D."/>
        </authorList>
    </citation>
    <scope>NUCLEOTIDE SEQUENCE</scope>
</reference>
<dbReference type="PANTHER" id="PTHR24161">
    <property type="entry name" value="ANK_REP_REGION DOMAIN-CONTAINING PROTEIN-RELATED"/>
    <property type="match status" value="1"/>
</dbReference>
<dbReference type="SMART" id="SM00248">
    <property type="entry name" value="ANK"/>
    <property type="match status" value="3"/>
</dbReference>
<dbReference type="InterPro" id="IPR002110">
    <property type="entry name" value="Ankyrin_rpt"/>
</dbReference>
<organism evidence="4">
    <name type="scientific">Albugo laibachii Nc14</name>
    <dbReference type="NCBI Taxonomy" id="890382"/>
    <lineage>
        <taxon>Eukaryota</taxon>
        <taxon>Sar</taxon>
        <taxon>Stramenopiles</taxon>
        <taxon>Oomycota</taxon>
        <taxon>Peronosporomycetes</taxon>
        <taxon>Albuginales</taxon>
        <taxon>Albuginaceae</taxon>
        <taxon>Albugo</taxon>
    </lineage>
</organism>
<dbReference type="PANTHER" id="PTHR24161:SF85">
    <property type="entry name" value="PALMITOYLTRANSFERASE HIP14"/>
    <property type="match status" value="1"/>
</dbReference>
<protein>
    <submittedName>
        <fullName evidence="4">AlNc14C215G9001 protein</fullName>
    </submittedName>
</protein>
<keyword evidence="1" id="KW-0677">Repeat</keyword>
<evidence type="ECO:0000256" key="2">
    <source>
        <dbReference type="ARBA" id="ARBA00023043"/>
    </source>
</evidence>
<dbReference type="InterPro" id="IPR036770">
    <property type="entry name" value="Ankyrin_rpt-contain_sf"/>
</dbReference>
<dbReference type="EMBL" id="FR824260">
    <property type="protein sequence ID" value="CCA23964.1"/>
    <property type="molecule type" value="Genomic_DNA"/>
</dbReference>
<evidence type="ECO:0000313" key="4">
    <source>
        <dbReference type="EMBL" id="CCA23964.1"/>
    </source>
</evidence>
<reference evidence="4" key="1">
    <citation type="journal article" date="2011" name="PLoS Biol.">
        <title>Gene gain and loss during evolution of obligate parasitism in the white rust pathogen of Arabidopsis thaliana.</title>
        <authorList>
            <person name="Kemen E."/>
            <person name="Gardiner A."/>
            <person name="Schultz-Larsen T."/>
            <person name="Kemen A.C."/>
            <person name="Balmuth A.L."/>
            <person name="Robert-Seilaniantz A."/>
            <person name="Bailey K."/>
            <person name="Holub E."/>
            <person name="Studholme D.J."/>
            <person name="Maclean D."/>
            <person name="Jones J.D."/>
        </authorList>
    </citation>
    <scope>NUCLEOTIDE SEQUENCE</scope>
</reference>
<dbReference type="AlphaFoldDB" id="F0WRK1"/>